<keyword evidence="4" id="KW-1185">Reference proteome</keyword>
<dbReference type="RefSeq" id="WP_210659393.1">
    <property type="nucleotide sequence ID" value="NZ_JAGKQQ010000001.1"/>
</dbReference>
<proteinExistence type="predicted"/>
<reference evidence="3 4" key="1">
    <citation type="submission" date="2021-04" db="EMBL/GenBank/DDBJ databases">
        <authorList>
            <person name="Ivanova A."/>
        </authorList>
    </citation>
    <scope>NUCLEOTIDE SEQUENCE [LARGE SCALE GENOMIC DNA]</scope>
    <source>
        <strain evidence="3 4">G18</strain>
    </source>
</reference>
<feature type="region of interest" description="Disordered" evidence="2">
    <location>
        <begin position="214"/>
        <end position="254"/>
    </location>
</feature>
<accession>A0ABS5BZ79</accession>
<comment type="caution">
    <text evidence="3">The sequence shown here is derived from an EMBL/GenBank/DDBJ whole genome shotgun (WGS) entry which is preliminary data.</text>
</comment>
<evidence type="ECO:0000256" key="2">
    <source>
        <dbReference type="SAM" id="MobiDB-lite"/>
    </source>
</evidence>
<evidence type="ECO:0000313" key="4">
    <source>
        <dbReference type="Proteomes" id="UP000676565"/>
    </source>
</evidence>
<evidence type="ECO:0000256" key="1">
    <source>
        <dbReference type="SAM" id="Coils"/>
    </source>
</evidence>
<dbReference type="Gene3D" id="3.30.910.20">
    <property type="entry name" value="Skp domain"/>
    <property type="match status" value="1"/>
</dbReference>
<gene>
    <name evidence="3" type="ORF">J8F10_27230</name>
</gene>
<dbReference type="Pfam" id="PF03938">
    <property type="entry name" value="OmpH"/>
    <property type="match status" value="1"/>
</dbReference>
<dbReference type="SUPFAM" id="SSF111384">
    <property type="entry name" value="OmpH-like"/>
    <property type="match status" value="1"/>
</dbReference>
<dbReference type="SMART" id="SM00935">
    <property type="entry name" value="OmpH"/>
    <property type="match status" value="1"/>
</dbReference>
<protein>
    <submittedName>
        <fullName evidence="3">OmpH family outer membrane protein</fullName>
    </submittedName>
</protein>
<sequence length="254" mass="28022">MNRGYALAIGTIAVVGIAFVSGASVARNSTKPADDRIPAEGRPPIAIGQKTAVFNMAGVMRDFNYAKYQVWLLNKKKEEIYKPVLGWRSEHSKIEAELKENPDQPKKGELEQKIRDLARKIEDVERKLTQQLNEDASAIISDLYDMIKEVVNQTAEQNGFQIVFAYPDAVSPEELKSAYIKELKLKPPAAQPFYVAPGLDISARIIKTLNEKHPPIDPVTKQPVDVSGLPALTPGASPMPNVRPQISPSSNPIK</sequence>
<dbReference type="Proteomes" id="UP000676565">
    <property type="component" value="Unassembled WGS sequence"/>
</dbReference>
<evidence type="ECO:0000313" key="3">
    <source>
        <dbReference type="EMBL" id="MBP3958953.1"/>
    </source>
</evidence>
<dbReference type="EMBL" id="JAGKQQ010000001">
    <property type="protein sequence ID" value="MBP3958953.1"/>
    <property type="molecule type" value="Genomic_DNA"/>
</dbReference>
<organism evidence="3 4">
    <name type="scientific">Gemmata palustris</name>
    <dbReference type="NCBI Taxonomy" id="2822762"/>
    <lineage>
        <taxon>Bacteria</taxon>
        <taxon>Pseudomonadati</taxon>
        <taxon>Planctomycetota</taxon>
        <taxon>Planctomycetia</taxon>
        <taxon>Gemmatales</taxon>
        <taxon>Gemmataceae</taxon>
        <taxon>Gemmata</taxon>
    </lineage>
</organism>
<feature type="compositionally biased region" description="Polar residues" evidence="2">
    <location>
        <begin position="244"/>
        <end position="254"/>
    </location>
</feature>
<dbReference type="InterPro" id="IPR005632">
    <property type="entry name" value="Chaperone_Skp"/>
</dbReference>
<dbReference type="InterPro" id="IPR024930">
    <property type="entry name" value="Skp_dom_sf"/>
</dbReference>
<keyword evidence="1" id="KW-0175">Coiled coil</keyword>
<feature type="coiled-coil region" evidence="1">
    <location>
        <begin position="107"/>
        <end position="134"/>
    </location>
</feature>
<name>A0ABS5BZ79_9BACT</name>